<organism evidence="2">
    <name type="scientific">Arundo donax</name>
    <name type="common">Giant reed</name>
    <name type="synonym">Donax arundinaceus</name>
    <dbReference type="NCBI Taxonomy" id="35708"/>
    <lineage>
        <taxon>Eukaryota</taxon>
        <taxon>Viridiplantae</taxon>
        <taxon>Streptophyta</taxon>
        <taxon>Embryophyta</taxon>
        <taxon>Tracheophyta</taxon>
        <taxon>Spermatophyta</taxon>
        <taxon>Magnoliopsida</taxon>
        <taxon>Liliopsida</taxon>
        <taxon>Poales</taxon>
        <taxon>Poaceae</taxon>
        <taxon>PACMAD clade</taxon>
        <taxon>Arundinoideae</taxon>
        <taxon>Arundineae</taxon>
        <taxon>Arundo</taxon>
    </lineage>
</organism>
<feature type="region of interest" description="Disordered" evidence="1">
    <location>
        <begin position="49"/>
        <end position="68"/>
    </location>
</feature>
<protein>
    <submittedName>
        <fullName evidence="2">Uncharacterized protein</fullName>
    </submittedName>
</protein>
<dbReference type="EMBL" id="GBRH01169331">
    <property type="protein sequence ID" value="JAE28565.1"/>
    <property type="molecule type" value="Transcribed_RNA"/>
</dbReference>
<reference evidence="2" key="2">
    <citation type="journal article" date="2015" name="Data Brief">
        <title>Shoot transcriptome of the giant reed, Arundo donax.</title>
        <authorList>
            <person name="Barrero R.A."/>
            <person name="Guerrero F.D."/>
            <person name="Moolhuijzen P."/>
            <person name="Goolsby J.A."/>
            <person name="Tidwell J."/>
            <person name="Bellgard S.E."/>
            <person name="Bellgard M.I."/>
        </authorList>
    </citation>
    <scope>NUCLEOTIDE SEQUENCE</scope>
    <source>
        <tissue evidence="2">Shoot tissue taken approximately 20 cm above the soil surface</tissue>
    </source>
</reference>
<feature type="region of interest" description="Disordered" evidence="1">
    <location>
        <begin position="1"/>
        <end position="23"/>
    </location>
</feature>
<sequence length="68" mass="7629">MVNAHRRLTQLQTPPPSQHSTKINLQGRATRAIHTQFTHITRIASIHTRATTRPCPMPAASTQKRPPI</sequence>
<reference evidence="2" key="1">
    <citation type="submission" date="2014-09" db="EMBL/GenBank/DDBJ databases">
        <authorList>
            <person name="Magalhaes I.L.F."/>
            <person name="Oliveira U."/>
            <person name="Santos F.R."/>
            <person name="Vidigal T.H.D.A."/>
            <person name="Brescovit A.D."/>
            <person name="Santos A.J."/>
        </authorList>
    </citation>
    <scope>NUCLEOTIDE SEQUENCE</scope>
    <source>
        <tissue evidence="2">Shoot tissue taken approximately 20 cm above the soil surface</tissue>
    </source>
</reference>
<name>A0A0A9GU54_ARUDO</name>
<evidence type="ECO:0000313" key="2">
    <source>
        <dbReference type="EMBL" id="JAE28565.1"/>
    </source>
</evidence>
<dbReference type="AlphaFoldDB" id="A0A0A9GU54"/>
<accession>A0A0A9GU54</accession>
<proteinExistence type="predicted"/>
<evidence type="ECO:0000256" key="1">
    <source>
        <dbReference type="SAM" id="MobiDB-lite"/>
    </source>
</evidence>